<dbReference type="AlphaFoldDB" id="A0A024TFI6"/>
<feature type="compositionally biased region" description="Low complexity" evidence="1">
    <location>
        <begin position="64"/>
        <end position="89"/>
    </location>
</feature>
<evidence type="ECO:0000313" key="2">
    <source>
        <dbReference type="EMBL" id="ETV92351.1"/>
    </source>
</evidence>
<protein>
    <submittedName>
        <fullName evidence="2">Uncharacterized protein</fullName>
    </submittedName>
</protein>
<dbReference type="RefSeq" id="XP_008878902.1">
    <property type="nucleotide sequence ID" value="XM_008880680.1"/>
</dbReference>
<evidence type="ECO:0000256" key="1">
    <source>
        <dbReference type="SAM" id="MobiDB-lite"/>
    </source>
</evidence>
<name>A0A024TFI6_9STRA</name>
<reference evidence="2" key="1">
    <citation type="submission" date="2013-12" db="EMBL/GenBank/DDBJ databases">
        <title>The Genome Sequence of Aphanomyces invadans NJM9701.</title>
        <authorList>
            <consortium name="The Broad Institute Genomics Platform"/>
            <person name="Russ C."/>
            <person name="Tyler B."/>
            <person name="van West P."/>
            <person name="Dieguez-Uribeondo J."/>
            <person name="Young S.K."/>
            <person name="Zeng Q."/>
            <person name="Gargeya S."/>
            <person name="Fitzgerald M."/>
            <person name="Abouelleil A."/>
            <person name="Alvarado L."/>
            <person name="Chapman S.B."/>
            <person name="Gainer-Dewar J."/>
            <person name="Goldberg J."/>
            <person name="Griggs A."/>
            <person name="Gujja S."/>
            <person name="Hansen M."/>
            <person name="Howarth C."/>
            <person name="Imamovic A."/>
            <person name="Ireland A."/>
            <person name="Larimer J."/>
            <person name="McCowan C."/>
            <person name="Murphy C."/>
            <person name="Pearson M."/>
            <person name="Poon T.W."/>
            <person name="Priest M."/>
            <person name="Roberts A."/>
            <person name="Saif S."/>
            <person name="Shea T."/>
            <person name="Sykes S."/>
            <person name="Wortman J."/>
            <person name="Nusbaum C."/>
            <person name="Birren B."/>
        </authorList>
    </citation>
    <scope>NUCLEOTIDE SEQUENCE [LARGE SCALE GENOMIC DNA]</scope>
    <source>
        <strain evidence="2">NJM9701</strain>
    </source>
</reference>
<dbReference type="GeneID" id="20090301"/>
<organism evidence="2">
    <name type="scientific">Aphanomyces invadans</name>
    <dbReference type="NCBI Taxonomy" id="157072"/>
    <lineage>
        <taxon>Eukaryota</taxon>
        <taxon>Sar</taxon>
        <taxon>Stramenopiles</taxon>
        <taxon>Oomycota</taxon>
        <taxon>Saprolegniomycetes</taxon>
        <taxon>Saprolegniales</taxon>
        <taxon>Verrucalvaceae</taxon>
        <taxon>Aphanomyces</taxon>
    </lineage>
</organism>
<gene>
    <name evidence="2" type="ORF">H310_13251</name>
</gene>
<accession>A0A024TFI6</accession>
<dbReference type="VEuPathDB" id="FungiDB:H310_13251"/>
<sequence length="301" mass="33842">MAVGWVLRQLGPRFRSNNAGDGPEKTRDRKFWFPRFKSTLLGSYRSKATYVLCECALPVALSSSPQSPSQLSTSPPQHAPTSTTSPSTSHRSKTTNGNHCACGRDEWHMAKKVEEKEYAMRLEVSKQYGGMRYDDAVAQHNADVEQYIAHMIPHLPCKFFTCGCFLCDADTSRRVAQRRPPTSPNKFANFNGASFIPDVNSIKTEYNEPQGEDDDDMAPLPLHMDQRVAHWKDPALVHDYLGCFLDADAVMAEFSEPQTSHYTLQGRNDGSTAMDQVQTCISTSPTLKVEPPQYYSDYYYT</sequence>
<dbReference type="OrthoDB" id="57996at2759"/>
<dbReference type="EMBL" id="KI914000">
    <property type="protein sequence ID" value="ETV92351.1"/>
    <property type="molecule type" value="Genomic_DNA"/>
</dbReference>
<feature type="region of interest" description="Disordered" evidence="1">
    <location>
        <begin position="64"/>
        <end position="97"/>
    </location>
</feature>
<proteinExistence type="predicted"/>
<dbReference type="eggNOG" id="ENOG502S34B">
    <property type="taxonomic scope" value="Eukaryota"/>
</dbReference>